<name>H3AKE9_LATCH</name>
<protein>
    <recommendedName>
        <fullName evidence="12">3'(2'), 5'-bisphosphate nucleotidase 2</fullName>
    </recommendedName>
    <alternativeName>
        <fullName evidence="11">Inositol monophosphatase domain-containing protein 1</fullName>
    </alternativeName>
    <alternativeName>
        <fullName evidence="10">Myo-inositol monophosphatase A3</fullName>
    </alternativeName>
</protein>
<sequence length="300" mass="33332">MEEVDMRELLALSIAAAEEGGKMVKLVRKLGDLLQQVKEKTKEDTEELLTMGDLASHRVMTSLFKTSFPNVKVISEEDHDTEGGSLKMWSFAIPEEVLQYMPRKIMVPAQSLTVWIDPLDATQEYIEYLTHFTTTMVCVAVNGKPIIGVIHKPFNKLTVWAMVNGGANVKRRRSYREETPTIIVSQFHAGIVKNFSRKAFGENTPIIVAGGAGYKVLSLLDLEKEVQTDLADVYVHVTYIKKWDICAGNAILEALGGHMTTLKGDDIDYQGSPANRGGLMASIGLDHKRLIEKLPDLSEP</sequence>
<dbReference type="FunFam" id="3.40.190.80:FF:000007">
    <property type="entry name" value="Blast:Putative inositol monophosphatase 3"/>
    <property type="match status" value="1"/>
</dbReference>
<dbReference type="EMBL" id="AFYH01199505">
    <property type="status" value="NOT_ANNOTATED_CDS"/>
    <property type="molecule type" value="Genomic_DNA"/>
</dbReference>
<dbReference type="KEGG" id="lcm:102349503"/>
<feature type="binding site" evidence="13">
    <location>
        <position position="76"/>
    </location>
    <ligand>
        <name>Mg(2+)</name>
        <dbReference type="ChEBI" id="CHEBI:18420"/>
        <label>1</label>
        <note>catalytic</note>
    </ligand>
</feature>
<dbReference type="Ensembl" id="ENSLACT00000010197.1">
    <property type="protein sequence ID" value="ENSLACP00000010120.1"/>
    <property type="gene ID" value="ENSLACG00000008921.1"/>
</dbReference>
<feature type="binding site" evidence="13">
    <location>
        <position position="120"/>
    </location>
    <ligand>
        <name>Mg(2+)</name>
        <dbReference type="ChEBI" id="CHEBI:18420"/>
        <label>1</label>
        <note>catalytic</note>
    </ligand>
</feature>
<feature type="binding site" evidence="13">
    <location>
        <position position="117"/>
    </location>
    <ligand>
        <name>Mg(2+)</name>
        <dbReference type="ChEBI" id="CHEBI:18420"/>
        <label>1</label>
        <note>catalytic</note>
    </ligand>
</feature>
<feature type="binding site" evidence="13">
    <location>
        <position position="119"/>
    </location>
    <ligand>
        <name>Mg(2+)</name>
        <dbReference type="ChEBI" id="CHEBI:18420"/>
        <label>1</label>
        <note>catalytic</note>
    </ligand>
</feature>
<evidence type="ECO:0000256" key="4">
    <source>
        <dbReference type="ARBA" id="ARBA00022692"/>
    </source>
</evidence>
<dbReference type="InterPro" id="IPR000760">
    <property type="entry name" value="Inositol_monophosphatase-like"/>
</dbReference>
<comment type="cofactor">
    <cofactor evidence="1 13">
        <name>Mg(2+)</name>
        <dbReference type="ChEBI" id="CHEBI:18420"/>
    </cofactor>
</comment>
<evidence type="ECO:0000313" key="14">
    <source>
        <dbReference type="Ensembl" id="ENSLACP00000010120.1"/>
    </source>
</evidence>
<evidence type="ECO:0000313" key="15">
    <source>
        <dbReference type="Proteomes" id="UP000008672"/>
    </source>
</evidence>
<dbReference type="FunFam" id="3.30.540.10:FF:000012">
    <property type="entry name" value="Blast:Putative inositol monophosphatase 3"/>
    <property type="match status" value="1"/>
</dbReference>
<comment type="similarity">
    <text evidence="3">Belongs to the inositol monophosphatase superfamily.</text>
</comment>
<evidence type="ECO:0000256" key="9">
    <source>
        <dbReference type="ARBA" id="ARBA00023136"/>
    </source>
</evidence>
<dbReference type="HOGENOM" id="CLU_034742_0_1_1"/>
<dbReference type="OMA" id="VKQVAWQ"/>
<dbReference type="STRING" id="7897.ENSLACP00000010120"/>
<dbReference type="EMBL" id="AFYH01199504">
    <property type="status" value="NOT_ANNOTATED_CDS"/>
    <property type="molecule type" value="Genomic_DNA"/>
</dbReference>
<dbReference type="EMBL" id="AFYH01199503">
    <property type="status" value="NOT_ANNOTATED_CDS"/>
    <property type="molecule type" value="Genomic_DNA"/>
</dbReference>
<dbReference type="Proteomes" id="UP000008672">
    <property type="component" value="Unassembled WGS sequence"/>
</dbReference>
<dbReference type="AlphaFoldDB" id="H3AKE9"/>
<dbReference type="PANTHER" id="PTHR43028:SF2">
    <property type="entry name" value="INOSITOL MONOPHOSPHATASE DOMAIN CONTAINING 1"/>
    <property type="match status" value="1"/>
</dbReference>
<evidence type="ECO:0000256" key="6">
    <source>
        <dbReference type="ARBA" id="ARBA00022801"/>
    </source>
</evidence>
<dbReference type="GO" id="GO:0016020">
    <property type="term" value="C:membrane"/>
    <property type="evidence" value="ECO:0007669"/>
    <property type="project" value="UniProtKB-SubCell"/>
</dbReference>
<gene>
    <name evidence="14" type="primary">LOC102349503</name>
</gene>
<dbReference type="SUPFAM" id="SSF56655">
    <property type="entry name" value="Carbohydrate phosphatase"/>
    <property type="match status" value="1"/>
</dbReference>
<evidence type="ECO:0000256" key="11">
    <source>
        <dbReference type="ARBA" id="ARBA00042166"/>
    </source>
</evidence>
<feature type="binding site" evidence="13">
    <location>
        <position position="244"/>
    </location>
    <ligand>
        <name>Mg(2+)</name>
        <dbReference type="ChEBI" id="CHEBI:18420"/>
        <label>1</label>
        <note>catalytic</note>
    </ligand>
</feature>
<keyword evidence="7 13" id="KW-0460">Magnesium</keyword>
<dbReference type="Gene3D" id="3.30.540.10">
    <property type="entry name" value="Fructose-1,6-Bisphosphatase, subunit A, domain 1"/>
    <property type="match status" value="1"/>
</dbReference>
<dbReference type="eggNOG" id="KOG3853">
    <property type="taxonomic scope" value="Eukaryota"/>
</dbReference>
<reference evidence="15" key="1">
    <citation type="submission" date="2011-08" db="EMBL/GenBank/DDBJ databases">
        <title>The draft genome of Latimeria chalumnae.</title>
        <authorList>
            <person name="Di Palma F."/>
            <person name="Alfoldi J."/>
            <person name="Johnson J."/>
            <person name="Berlin A."/>
            <person name="Gnerre S."/>
            <person name="Jaffe D."/>
            <person name="MacCallum I."/>
            <person name="Young S."/>
            <person name="Walker B.J."/>
            <person name="Lander E."/>
            <person name="Lindblad-Toh K."/>
        </authorList>
    </citation>
    <scope>NUCLEOTIDE SEQUENCE [LARGE SCALE GENOMIC DNA]</scope>
    <source>
        <strain evidence="15">Wild caught</strain>
    </source>
</reference>
<evidence type="ECO:0000256" key="10">
    <source>
        <dbReference type="ARBA" id="ARBA00042119"/>
    </source>
</evidence>
<dbReference type="InterPro" id="IPR020550">
    <property type="entry name" value="Inositol_monophosphatase_CS"/>
</dbReference>
<evidence type="ECO:0000256" key="1">
    <source>
        <dbReference type="ARBA" id="ARBA00001946"/>
    </source>
</evidence>
<dbReference type="InterPro" id="IPR050725">
    <property type="entry name" value="CysQ/Inositol_MonoPase"/>
</dbReference>
<dbReference type="PROSITE" id="PS00630">
    <property type="entry name" value="IMP_2"/>
    <property type="match status" value="1"/>
</dbReference>
<dbReference type="GO" id="GO:0046872">
    <property type="term" value="F:metal ion binding"/>
    <property type="evidence" value="ECO:0007669"/>
    <property type="project" value="UniProtKB-KW"/>
</dbReference>
<dbReference type="GeneID" id="102349503"/>
<dbReference type="GeneTree" id="ENSGT00940000164879"/>
<dbReference type="OrthoDB" id="74460at2759"/>
<evidence type="ECO:0000256" key="12">
    <source>
        <dbReference type="ARBA" id="ARBA00043030"/>
    </source>
</evidence>
<keyword evidence="9" id="KW-0472">Membrane</keyword>
<keyword evidence="4" id="KW-0812">Transmembrane</keyword>
<dbReference type="PANTHER" id="PTHR43028">
    <property type="entry name" value="3'(2'),5'-BISPHOSPHATE NUCLEOTIDASE 1"/>
    <property type="match status" value="1"/>
</dbReference>
<dbReference type="GO" id="GO:0046854">
    <property type="term" value="P:phosphatidylinositol phosphate biosynthetic process"/>
    <property type="evidence" value="ECO:0007669"/>
    <property type="project" value="InterPro"/>
</dbReference>
<dbReference type="CDD" id="cd01640">
    <property type="entry name" value="IPPase"/>
    <property type="match status" value="1"/>
</dbReference>
<keyword evidence="5 13" id="KW-0479">Metal-binding</keyword>
<reference evidence="14" key="2">
    <citation type="submission" date="2025-08" db="UniProtKB">
        <authorList>
            <consortium name="Ensembl"/>
        </authorList>
    </citation>
    <scope>IDENTIFICATION</scope>
</reference>
<keyword evidence="6" id="KW-0378">Hydrolase</keyword>
<evidence type="ECO:0000256" key="3">
    <source>
        <dbReference type="ARBA" id="ARBA00009759"/>
    </source>
</evidence>
<evidence type="ECO:0000256" key="13">
    <source>
        <dbReference type="PIRSR" id="PIRSR600760-2"/>
    </source>
</evidence>
<keyword evidence="15" id="KW-1185">Reference proteome</keyword>
<organism evidence="14 15">
    <name type="scientific">Latimeria chalumnae</name>
    <name type="common">Coelacanth</name>
    <dbReference type="NCBI Taxonomy" id="7897"/>
    <lineage>
        <taxon>Eukaryota</taxon>
        <taxon>Metazoa</taxon>
        <taxon>Chordata</taxon>
        <taxon>Craniata</taxon>
        <taxon>Vertebrata</taxon>
        <taxon>Euteleostomi</taxon>
        <taxon>Coelacanthiformes</taxon>
        <taxon>Coelacanthidae</taxon>
        <taxon>Latimeria</taxon>
    </lineage>
</organism>
<proteinExistence type="inferred from homology"/>
<dbReference type="GO" id="GO:0005794">
    <property type="term" value="C:Golgi apparatus"/>
    <property type="evidence" value="ECO:0007669"/>
    <property type="project" value="UniProtKB-ARBA"/>
</dbReference>
<dbReference type="Gene3D" id="3.40.190.80">
    <property type="match status" value="1"/>
</dbReference>
<accession>H3AKE9</accession>
<evidence type="ECO:0000256" key="8">
    <source>
        <dbReference type="ARBA" id="ARBA00022989"/>
    </source>
</evidence>
<evidence type="ECO:0000256" key="5">
    <source>
        <dbReference type="ARBA" id="ARBA00022723"/>
    </source>
</evidence>
<evidence type="ECO:0000256" key="2">
    <source>
        <dbReference type="ARBA" id="ARBA00004167"/>
    </source>
</evidence>
<dbReference type="GO" id="GO:0008254">
    <property type="term" value="F:3'-nucleotidase activity"/>
    <property type="evidence" value="ECO:0007669"/>
    <property type="project" value="TreeGrafter"/>
</dbReference>
<dbReference type="InParanoid" id="H3AKE9"/>
<evidence type="ECO:0000256" key="7">
    <source>
        <dbReference type="ARBA" id="ARBA00022842"/>
    </source>
</evidence>
<keyword evidence="8" id="KW-1133">Transmembrane helix</keyword>
<comment type="subcellular location">
    <subcellularLocation>
        <location evidence="2">Membrane</location>
        <topology evidence="2">Single-pass membrane protein</topology>
    </subcellularLocation>
</comment>
<dbReference type="Pfam" id="PF00459">
    <property type="entry name" value="Inositol_P"/>
    <property type="match status" value="1"/>
</dbReference>
<reference evidence="14" key="3">
    <citation type="submission" date="2025-09" db="UniProtKB">
        <authorList>
            <consortium name="Ensembl"/>
        </authorList>
    </citation>
    <scope>IDENTIFICATION</scope>
</reference>